<keyword evidence="1" id="KW-0934">Plastid</keyword>
<dbReference type="GeneID" id="25396210"/>
<dbReference type="RefSeq" id="YP_009162719.1">
    <property type="nucleotide sequence ID" value="NC_027721.1"/>
</dbReference>
<protein>
    <submittedName>
        <fullName evidence="1">Uncharacterized protein</fullName>
    </submittedName>
</protein>
<dbReference type="AlphaFoldDB" id="A0A0K1DC33"/>
<reference evidence="1" key="1">
    <citation type="submission" date="2015-05" db="EMBL/GenBank/DDBJ databases">
        <title>Pseudonitzschia multiseries chloroplast genome.</title>
        <authorList>
            <person name="Bi G."/>
            <person name="Cao M."/>
            <person name="Yuan X."/>
        </authorList>
    </citation>
    <scope>NUCLEOTIDE SEQUENCE</scope>
</reference>
<name>A0A0K1DC33_PSEMU</name>
<sequence>MFFEHPDDVGVITYGITSQINSSIVNLEPKKLYIIDLTRAVSSNDSQEYLISAVESCKNGMISKMMYGEGLSILMEPPHIVIMGNYELNRKLLSRDRWKVFKIKDKKLIRTSVFKKNRNRNVKIAAVK</sequence>
<gene>
    <name evidence="1" type="primary">orf128</name>
</gene>
<organism evidence="1">
    <name type="scientific">Pseudo-nitzschia multiseries</name>
    <name type="common">Marine planktonic diatom</name>
    <name type="synonym">Nitzschia pungens f. multiseries</name>
    <dbReference type="NCBI Taxonomy" id="37319"/>
    <lineage>
        <taxon>Eukaryota</taxon>
        <taxon>Sar</taxon>
        <taxon>Stramenopiles</taxon>
        <taxon>Ochrophyta</taxon>
        <taxon>Bacillariophyta</taxon>
        <taxon>Bacillariophyceae</taxon>
        <taxon>Bacillariophycidae</taxon>
        <taxon>Bacillariales</taxon>
        <taxon>Bacillariaceae</taxon>
        <taxon>Pseudo-nitzschia</taxon>
    </lineage>
</organism>
<evidence type="ECO:0000313" key="1">
    <source>
        <dbReference type="EMBL" id="AKT26120.1"/>
    </source>
</evidence>
<proteinExistence type="predicted"/>
<keyword evidence="1" id="KW-0150">Chloroplast</keyword>
<geneLocation type="chloroplast" evidence="1"/>
<accession>A0A0K1DC33</accession>
<dbReference type="EMBL" id="KR709240">
    <property type="protein sequence ID" value="AKT26120.1"/>
    <property type="molecule type" value="Genomic_DNA"/>
</dbReference>